<dbReference type="RefSeq" id="WP_034527548.1">
    <property type="nucleotide sequence ID" value="NZ_JGZP01000011.1"/>
</dbReference>
<keyword evidence="2" id="KW-1185">Reference proteome</keyword>
<dbReference type="AlphaFoldDB" id="A0A087DQK3"/>
<organism evidence="1 2">
    <name type="scientific">Bifidobacterium stellenboschense</name>
    <dbReference type="NCBI Taxonomy" id="762211"/>
    <lineage>
        <taxon>Bacteria</taxon>
        <taxon>Bacillati</taxon>
        <taxon>Actinomycetota</taxon>
        <taxon>Actinomycetes</taxon>
        <taxon>Bifidobacteriales</taxon>
        <taxon>Bifidobacteriaceae</taxon>
        <taxon>Bifidobacterium</taxon>
    </lineage>
</organism>
<dbReference type="Proteomes" id="UP000029004">
    <property type="component" value="Unassembled WGS sequence"/>
</dbReference>
<evidence type="ECO:0000313" key="2">
    <source>
        <dbReference type="Proteomes" id="UP000029004"/>
    </source>
</evidence>
<evidence type="ECO:0000313" key="1">
    <source>
        <dbReference type="EMBL" id="KFI97803.1"/>
    </source>
</evidence>
<dbReference type="STRING" id="762211.BSTEL_0614"/>
<reference evidence="1 2" key="1">
    <citation type="submission" date="2014-03" db="EMBL/GenBank/DDBJ databases">
        <title>Genomics of Bifidobacteria.</title>
        <authorList>
            <person name="Ventura M."/>
            <person name="Milani C."/>
            <person name="Lugli G.A."/>
        </authorList>
    </citation>
    <scope>NUCLEOTIDE SEQUENCE [LARGE SCALE GENOMIC DNA]</scope>
    <source>
        <strain evidence="1 2">DSM 23968</strain>
    </source>
</reference>
<name>A0A087DQK3_9BIFI</name>
<dbReference type="OrthoDB" id="8913184at2"/>
<dbReference type="EMBL" id="JGZP01000011">
    <property type="protein sequence ID" value="KFI97803.1"/>
    <property type="molecule type" value="Genomic_DNA"/>
</dbReference>
<comment type="caution">
    <text evidence="1">The sequence shown here is derived from an EMBL/GenBank/DDBJ whole genome shotgun (WGS) entry which is preliminary data.</text>
</comment>
<proteinExistence type="predicted"/>
<sequence>MTTLGRAALLAADLIIIAGASNRFRLQWARRVRDDTATDDADSDDAGCTLTPVDLTGWTARMQLRRDDELIADLSDLVALDAAGHVTVAIDPERSTAMDPGTCRYDLLLAAPDGTVTRFMAGVALVEPAVSKEAA</sequence>
<accession>A0A087DQK3</accession>
<gene>
    <name evidence="1" type="ORF">BSTEL_0614</name>
</gene>
<protein>
    <submittedName>
        <fullName evidence="1">Uncharacterized protein</fullName>
    </submittedName>
</protein>